<dbReference type="EMBL" id="FMYQ01000031">
    <property type="protein sequence ID" value="SDE04229.1"/>
    <property type="molecule type" value="Genomic_DNA"/>
</dbReference>
<accession>A0A1G6ZNV1</accession>
<gene>
    <name evidence="1" type="ORF">SAMN05421548_13124</name>
</gene>
<evidence type="ECO:0008006" key="3">
    <source>
        <dbReference type="Google" id="ProtNLM"/>
    </source>
</evidence>
<keyword evidence="2" id="KW-1185">Reference proteome</keyword>
<dbReference type="InterPro" id="IPR023614">
    <property type="entry name" value="Porin_dom_sf"/>
</dbReference>
<reference evidence="2" key="1">
    <citation type="submission" date="2016-09" db="EMBL/GenBank/DDBJ databases">
        <authorList>
            <person name="Varghese N."/>
            <person name="Submissions S."/>
        </authorList>
    </citation>
    <scope>NUCLEOTIDE SEQUENCE [LARGE SCALE GENOMIC DNA]</scope>
    <source>
        <strain evidence="2">TNe-862</strain>
    </source>
</reference>
<dbReference type="RefSeq" id="WP_176929202.1">
    <property type="nucleotide sequence ID" value="NZ_FMYQ01000031.1"/>
</dbReference>
<sequence length="72" mass="7876">MTYADGFVDANDGDLRYLQYNAALNYALSKRTRRYAFATMQRALGDAQVAQSIAAASSNRQSAVAIGLRHAF</sequence>
<dbReference type="Gene3D" id="2.40.160.10">
    <property type="entry name" value="Porin"/>
    <property type="match status" value="1"/>
</dbReference>
<name>A0A1G6ZNV1_9BURK</name>
<organism evidence="1 2">
    <name type="scientific">Paraburkholderia lycopersici</name>
    <dbReference type="NCBI Taxonomy" id="416944"/>
    <lineage>
        <taxon>Bacteria</taxon>
        <taxon>Pseudomonadati</taxon>
        <taxon>Pseudomonadota</taxon>
        <taxon>Betaproteobacteria</taxon>
        <taxon>Burkholderiales</taxon>
        <taxon>Burkholderiaceae</taxon>
        <taxon>Paraburkholderia</taxon>
    </lineage>
</organism>
<protein>
    <recommendedName>
        <fullName evidence="3">Porin</fullName>
    </recommendedName>
</protein>
<dbReference type="Proteomes" id="UP000198908">
    <property type="component" value="Unassembled WGS sequence"/>
</dbReference>
<dbReference type="STRING" id="416944.SAMN05421548_13124"/>
<evidence type="ECO:0000313" key="2">
    <source>
        <dbReference type="Proteomes" id="UP000198908"/>
    </source>
</evidence>
<dbReference type="AlphaFoldDB" id="A0A1G6ZNV1"/>
<evidence type="ECO:0000313" key="1">
    <source>
        <dbReference type="EMBL" id="SDE04229.1"/>
    </source>
</evidence>
<dbReference type="SUPFAM" id="SSF56935">
    <property type="entry name" value="Porins"/>
    <property type="match status" value="1"/>
</dbReference>
<proteinExistence type="predicted"/>